<feature type="transmembrane region" description="Helical" evidence="1">
    <location>
        <begin position="219"/>
        <end position="241"/>
    </location>
</feature>
<keyword evidence="1" id="KW-0812">Transmembrane</keyword>
<name>A0A1I4NAE4_9GAMM</name>
<keyword evidence="3" id="KW-1185">Reference proteome</keyword>
<feature type="transmembrane region" description="Helical" evidence="1">
    <location>
        <begin position="92"/>
        <end position="112"/>
    </location>
</feature>
<dbReference type="EMBL" id="FOUI01000001">
    <property type="protein sequence ID" value="SFM12459.1"/>
    <property type="molecule type" value="Genomic_DNA"/>
</dbReference>
<evidence type="ECO:0008006" key="4">
    <source>
        <dbReference type="Google" id="ProtNLM"/>
    </source>
</evidence>
<evidence type="ECO:0000313" key="3">
    <source>
        <dbReference type="Proteomes" id="UP000243629"/>
    </source>
</evidence>
<feature type="transmembrane region" description="Helical" evidence="1">
    <location>
        <begin position="149"/>
        <end position="172"/>
    </location>
</feature>
<accession>A0A1I4NAE4</accession>
<dbReference type="Proteomes" id="UP000243629">
    <property type="component" value="Unassembled WGS sequence"/>
</dbReference>
<feature type="transmembrane region" description="Helical" evidence="1">
    <location>
        <begin position="15"/>
        <end position="40"/>
    </location>
</feature>
<proteinExistence type="predicted"/>
<dbReference type="OrthoDB" id="5659946at2"/>
<feature type="transmembrane region" description="Helical" evidence="1">
    <location>
        <begin position="60"/>
        <end position="80"/>
    </location>
</feature>
<dbReference type="STRING" id="1720063.SAMN05216217_101172"/>
<dbReference type="AlphaFoldDB" id="A0A1I4NAE4"/>
<gene>
    <name evidence="2" type="ORF">SAMN05216217_101172</name>
</gene>
<organism evidence="2 3">
    <name type="scientific">Halopseudomonas yangmingensis</name>
    <dbReference type="NCBI Taxonomy" id="1720063"/>
    <lineage>
        <taxon>Bacteria</taxon>
        <taxon>Pseudomonadati</taxon>
        <taxon>Pseudomonadota</taxon>
        <taxon>Gammaproteobacteria</taxon>
        <taxon>Pseudomonadales</taxon>
        <taxon>Pseudomonadaceae</taxon>
        <taxon>Halopseudomonas</taxon>
    </lineage>
</organism>
<sequence length="297" mass="32262">MRGLAEYVMRGRREATLVVGVALAVPLMFWLGAAVMALVILRRGLNDALPVALWGGLPAVVWAVLGDSTPLLVLVSVIALSHLLRQRRSWALVLLVSVPLGLLMALLLMSLMHDVLQQVAAHFIEVWPKVLQDMGHQVDEQLTARIQPLVMPLMAGLLAATHVLFALGSLMLGRSMQARLYNPGGFREEFHALRLPPLAAFGLAVLVLLSLQAADLAMLFPLAVLPLLLSGVALVHGLIGLKQLNTGWLIGFYLFALFMLQIAFVLIMLFACIDSLFDFRGRLRGNAGSGDDPDSQN</sequence>
<feature type="transmembrane region" description="Helical" evidence="1">
    <location>
        <begin position="248"/>
        <end position="271"/>
    </location>
</feature>
<dbReference type="RefSeq" id="WP_093471431.1">
    <property type="nucleotide sequence ID" value="NZ_FOUI01000001.1"/>
</dbReference>
<feature type="transmembrane region" description="Helical" evidence="1">
    <location>
        <begin position="193"/>
        <end position="213"/>
    </location>
</feature>
<keyword evidence="1" id="KW-1133">Transmembrane helix</keyword>
<protein>
    <recommendedName>
        <fullName evidence="4">DUF2232 domain-containing protein</fullName>
    </recommendedName>
</protein>
<evidence type="ECO:0000256" key="1">
    <source>
        <dbReference type="SAM" id="Phobius"/>
    </source>
</evidence>
<evidence type="ECO:0000313" key="2">
    <source>
        <dbReference type="EMBL" id="SFM12459.1"/>
    </source>
</evidence>
<keyword evidence="1" id="KW-0472">Membrane</keyword>
<reference evidence="3" key="1">
    <citation type="submission" date="2016-10" db="EMBL/GenBank/DDBJ databases">
        <authorList>
            <person name="Varghese N."/>
            <person name="Submissions S."/>
        </authorList>
    </citation>
    <scope>NUCLEOTIDE SEQUENCE [LARGE SCALE GENOMIC DNA]</scope>
    <source>
        <strain evidence="3">DSM 24213</strain>
    </source>
</reference>